<dbReference type="InterPro" id="IPR012334">
    <property type="entry name" value="Pectin_lyas_fold"/>
</dbReference>
<feature type="region of interest" description="Disordered" evidence="1">
    <location>
        <begin position="215"/>
        <end position="237"/>
    </location>
</feature>
<evidence type="ECO:0000313" key="4">
    <source>
        <dbReference type="Proteomes" id="UP000238348"/>
    </source>
</evidence>
<feature type="compositionally biased region" description="Gly residues" evidence="1">
    <location>
        <begin position="348"/>
        <end position="362"/>
    </location>
</feature>
<organism evidence="3 4">
    <name type="scientific">Sorangium cellulosum</name>
    <name type="common">Polyangium cellulosum</name>
    <dbReference type="NCBI Taxonomy" id="56"/>
    <lineage>
        <taxon>Bacteria</taxon>
        <taxon>Pseudomonadati</taxon>
        <taxon>Myxococcota</taxon>
        <taxon>Polyangia</taxon>
        <taxon>Polyangiales</taxon>
        <taxon>Polyangiaceae</taxon>
        <taxon>Sorangium</taxon>
    </lineage>
</organism>
<name>A0A2L0ELC4_SORCE</name>
<evidence type="ECO:0000313" key="3">
    <source>
        <dbReference type="EMBL" id="AUX40062.1"/>
    </source>
</evidence>
<feature type="compositionally biased region" description="Basic and acidic residues" evidence="1">
    <location>
        <begin position="310"/>
        <end position="321"/>
    </location>
</feature>
<feature type="signal peptide" evidence="2">
    <location>
        <begin position="1"/>
        <end position="28"/>
    </location>
</feature>
<evidence type="ECO:0000256" key="1">
    <source>
        <dbReference type="SAM" id="MobiDB-lite"/>
    </source>
</evidence>
<gene>
    <name evidence="3" type="ORF">SOCE26_014580</name>
</gene>
<proteinExistence type="predicted"/>
<feature type="region of interest" description="Disordered" evidence="1">
    <location>
        <begin position="264"/>
        <end position="369"/>
    </location>
</feature>
<dbReference type="EMBL" id="CP012673">
    <property type="protein sequence ID" value="AUX40062.1"/>
    <property type="molecule type" value="Genomic_DNA"/>
</dbReference>
<dbReference type="AlphaFoldDB" id="A0A2L0ELC4"/>
<evidence type="ECO:0008006" key="5">
    <source>
        <dbReference type="Google" id="ProtNLM"/>
    </source>
</evidence>
<sequence>MVIRPRSSYRGRELLRSLALIALGLAGAAGTCGCYSDSCADAYLCEIPRPEPSPCDGDPETAPALDMCGVFVSEQGDDKHPGTKDAPVKTLQHAIGLAASGRGDGKPPTRRVYACGGTFKETITLPSGVDLWGSRRCEAGGDWSYRWSFEGPAHSTTISPPAEIPLRVLQGQETSTIFGVRMVAADASAKDGKSSIAMILGPGAKAKVVSSEIVAGHGKDGEPGDDASSDRAKPGVVGHDGADACTADAAMGALQVVTLCEDGSESTGGYGGNGGIDRGGDGASGQPAPADNSDGNGIGGIGAGSTPCKDGSDGEKGRDSGRAAGAVGPGRLGIEGWTGVRGEDGKKGGIGQGGGGGGGSKGQGDVVACRAGDPQGGAAGGSGGSGGCGGTGGMGGGYGGASIGIIALQGSSLTVEMSEITTGNGGRGGVGGTGQPGGYGAAFGHGGVHPYDAMWRACKGGFGGDGGRGGDAGGGAGGPSFGIASIGATVTLALDAAVNHGQGGDGGLAGNAADGDARGKGERAAQIFWKRFDAPEQGPAR</sequence>
<feature type="chain" id="PRO_5014837092" description="PGRS family protein" evidence="2">
    <location>
        <begin position="29"/>
        <end position="541"/>
    </location>
</feature>
<dbReference type="Proteomes" id="UP000238348">
    <property type="component" value="Chromosome"/>
</dbReference>
<feature type="compositionally biased region" description="Gly residues" evidence="1">
    <location>
        <begin position="266"/>
        <end position="283"/>
    </location>
</feature>
<dbReference type="OrthoDB" id="340418at2"/>
<dbReference type="Gene3D" id="2.160.20.10">
    <property type="entry name" value="Single-stranded right-handed beta-helix, Pectin lyase-like"/>
    <property type="match status" value="1"/>
</dbReference>
<keyword evidence="2" id="KW-0732">Signal</keyword>
<protein>
    <recommendedName>
        <fullName evidence="5">PGRS family protein</fullName>
    </recommendedName>
</protein>
<accession>A0A2L0ELC4</accession>
<reference evidence="3 4" key="1">
    <citation type="submission" date="2015-09" db="EMBL/GenBank/DDBJ databases">
        <title>Sorangium comparison.</title>
        <authorList>
            <person name="Zaburannyi N."/>
            <person name="Bunk B."/>
            <person name="Overmann J."/>
            <person name="Mueller R."/>
        </authorList>
    </citation>
    <scope>NUCLEOTIDE SEQUENCE [LARGE SCALE GENOMIC DNA]</scope>
    <source>
        <strain evidence="3 4">So ce26</strain>
    </source>
</reference>
<dbReference type="PROSITE" id="PS51257">
    <property type="entry name" value="PROKAR_LIPOPROTEIN"/>
    <property type="match status" value="1"/>
</dbReference>
<feature type="compositionally biased region" description="Basic and acidic residues" evidence="1">
    <location>
        <begin position="217"/>
        <end position="233"/>
    </location>
</feature>
<evidence type="ECO:0000256" key="2">
    <source>
        <dbReference type="SAM" id="SignalP"/>
    </source>
</evidence>